<comment type="caution">
    <text evidence="9">The sequence shown here is derived from an EMBL/GenBank/DDBJ whole genome shotgun (WGS) entry which is preliminary data.</text>
</comment>
<dbReference type="EMBL" id="JACHIV010000001">
    <property type="protein sequence ID" value="MBB5071252.1"/>
    <property type="molecule type" value="Genomic_DNA"/>
</dbReference>
<evidence type="ECO:0000256" key="1">
    <source>
        <dbReference type="ARBA" id="ARBA00012513"/>
    </source>
</evidence>
<dbReference type="Pfam" id="PF00069">
    <property type="entry name" value="Pkinase"/>
    <property type="match status" value="1"/>
</dbReference>
<keyword evidence="4 7" id="KW-0547">Nucleotide-binding</keyword>
<keyword evidence="10" id="KW-1185">Reference proteome</keyword>
<dbReference type="GO" id="GO:0005524">
    <property type="term" value="F:ATP binding"/>
    <property type="evidence" value="ECO:0007669"/>
    <property type="project" value="UniProtKB-UniRule"/>
</dbReference>
<dbReference type="PROSITE" id="PS00107">
    <property type="entry name" value="PROTEIN_KINASE_ATP"/>
    <property type="match status" value="1"/>
</dbReference>
<keyword evidence="2" id="KW-0723">Serine/threonine-protein kinase</keyword>
<dbReference type="InterPro" id="IPR000719">
    <property type="entry name" value="Prot_kinase_dom"/>
</dbReference>
<dbReference type="Gene3D" id="3.30.200.20">
    <property type="entry name" value="Phosphorylase Kinase, domain 1"/>
    <property type="match status" value="1"/>
</dbReference>
<dbReference type="PANTHER" id="PTHR43289">
    <property type="entry name" value="MITOGEN-ACTIVATED PROTEIN KINASE KINASE KINASE 20-RELATED"/>
    <property type="match status" value="1"/>
</dbReference>
<dbReference type="InterPro" id="IPR011009">
    <property type="entry name" value="Kinase-like_dom_sf"/>
</dbReference>
<evidence type="ECO:0000256" key="6">
    <source>
        <dbReference type="ARBA" id="ARBA00022840"/>
    </source>
</evidence>
<feature type="binding site" evidence="7">
    <location>
        <position position="45"/>
    </location>
    <ligand>
        <name>ATP</name>
        <dbReference type="ChEBI" id="CHEBI:30616"/>
    </ligand>
</feature>
<keyword evidence="3" id="KW-0808">Transferase</keyword>
<feature type="domain" description="Protein kinase" evidence="8">
    <location>
        <begin position="16"/>
        <end position="269"/>
    </location>
</feature>
<evidence type="ECO:0000313" key="9">
    <source>
        <dbReference type="EMBL" id="MBB5071252.1"/>
    </source>
</evidence>
<reference evidence="9 10" key="1">
    <citation type="submission" date="2020-08" db="EMBL/GenBank/DDBJ databases">
        <title>Sequencing the genomes of 1000 actinobacteria strains.</title>
        <authorList>
            <person name="Klenk H.-P."/>
        </authorList>
    </citation>
    <scope>NUCLEOTIDE SEQUENCE [LARGE SCALE GENOMIC DNA]</scope>
    <source>
        <strain evidence="9 10">DSM 45582</strain>
    </source>
</reference>
<dbReference type="PROSITE" id="PS00108">
    <property type="entry name" value="PROTEIN_KINASE_ST"/>
    <property type="match status" value="1"/>
</dbReference>
<gene>
    <name evidence="9" type="ORF">BJ969_004340</name>
</gene>
<dbReference type="InterPro" id="IPR017441">
    <property type="entry name" value="Protein_kinase_ATP_BS"/>
</dbReference>
<dbReference type="Gene3D" id="1.10.510.10">
    <property type="entry name" value="Transferase(Phosphotransferase) domain 1"/>
    <property type="match status" value="1"/>
</dbReference>
<evidence type="ECO:0000256" key="7">
    <source>
        <dbReference type="PROSITE-ProRule" id="PRU10141"/>
    </source>
</evidence>
<evidence type="ECO:0000256" key="4">
    <source>
        <dbReference type="ARBA" id="ARBA00022741"/>
    </source>
</evidence>
<dbReference type="EC" id="2.7.11.1" evidence="1"/>
<evidence type="ECO:0000256" key="2">
    <source>
        <dbReference type="ARBA" id="ARBA00022527"/>
    </source>
</evidence>
<organism evidence="9 10">
    <name type="scientific">Saccharopolyspora gloriosae</name>
    <dbReference type="NCBI Taxonomy" id="455344"/>
    <lineage>
        <taxon>Bacteria</taxon>
        <taxon>Bacillati</taxon>
        <taxon>Actinomycetota</taxon>
        <taxon>Actinomycetes</taxon>
        <taxon>Pseudonocardiales</taxon>
        <taxon>Pseudonocardiaceae</taxon>
        <taxon>Saccharopolyspora</taxon>
    </lineage>
</organism>
<proteinExistence type="predicted"/>
<dbReference type="CDD" id="cd14014">
    <property type="entry name" value="STKc_PknB_like"/>
    <property type="match status" value="1"/>
</dbReference>
<dbReference type="Proteomes" id="UP000580474">
    <property type="component" value="Unassembled WGS sequence"/>
</dbReference>
<protein>
    <recommendedName>
        <fullName evidence="1">non-specific serine/threonine protein kinase</fullName>
        <ecNumber evidence="1">2.7.11.1</ecNumber>
    </recommendedName>
</protein>
<dbReference type="SMART" id="SM00220">
    <property type="entry name" value="S_TKc"/>
    <property type="match status" value="1"/>
</dbReference>
<evidence type="ECO:0000259" key="8">
    <source>
        <dbReference type="PROSITE" id="PS50011"/>
    </source>
</evidence>
<dbReference type="RefSeq" id="WP_343071528.1">
    <property type="nucleotide sequence ID" value="NZ_JACHIV010000001.1"/>
</dbReference>
<evidence type="ECO:0000256" key="5">
    <source>
        <dbReference type="ARBA" id="ARBA00022777"/>
    </source>
</evidence>
<dbReference type="AlphaFoldDB" id="A0A840NQ45"/>
<evidence type="ECO:0000256" key="3">
    <source>
        <dbReference type="ARBA" id="ARBA00022679"/>
    </source>
</evidence>
<keyword evidence="6 7" id="KW-0067">ATP-binding</keyword>
<dbReference type="GO" id="GO:0004674">
    <property type="term" value="F:protein serine/threonine kinase activity"/>
    <property type="evidence" value="ECO:0007669"/>
    <property type="project" value="UniProtKB-KW"/>
</dbReference>
<dbReference type="PANTHER" id="PTHR43289:SF6">
    <property type="entry name" value="SERINE_THREONINE-PROTEIN KINASE NEKL-3"/>
    <property type="match status" value="1"/>
</dbReference>
<dbReference type="SUPFAM" id="SSF56112">
    <property type="entry name" value="Protein kinase-like (PK-like)"/>
    <property type="match status" value="1"/>
</dbReference>
<sequence length="480" mass="50413">MVERTDALTRTIGRRYQVTGELGRGGMGIVWRAWDQVIGREVAIKQLHVPDGVPPAERAVFEERVLREARAAGRLSDPAVVTVFDVLSEAGGTFIVMELVLAGTLTEVVGERGPMPPEQVLDLARRLLSALEAAHAAGIVHRDVKPSNIMISGSGVKLADFGIAQTLDDTRLTTSGSIIGSPSFMAPERIQGADATPASDLWSLGATLFFAAEGWLPFDRQTTAATLHAVLNETPRMTRTQGPLGSLIMGLLIADPRARFTSAQARALLATGPGPAATAQVPAGTAPVRSSARAGGFGRRPLIAAAVVLFVAGLLLGRFALVPGVPEAEEATLSYGPGGDLETFAPSKSDPCAVGTPRAGSTVPEQEVRRCSEPHDLEIYASGDPFGSGSTNDIAYPGEAELARFGEGMCAAYFASDKIVLPGKDAALRYGALVPSERSWELKRQTATDDDSDSDDGAQAVHCYLRTADGTRLTTSLATG</sequence>
<accession>A0A840NQ45</accession>
<dbReference type="InterPro" id="IPR008271">
    <property type="entry name" value="Ser/Thr_kinase_AS"/>
</dbReference>
<name>A0A840NQ45_9PSEU</name>
<keyword evidence="5" id="KW-0418">Kinase</keyword>
<dbReference type="PROSITE" id="PS50011">
    <property type="entry name" value="PROTEIN_KINASE_DOM"/>
    <property type="match status" value="1"/>
</dbReference>
<evidence type="ECO:0000313" key="10">
    <source>
        <dbReference type="Proteomes" id="UP000580474"/>
    </source>
</evidence>